<protein>
    <recommendedName>
        <fullName evidence="2">PBP domain-containing protein</fullName>
    </recommendedName>
</protein>
<keyword evidence="1" id="KW-0732">Signal</keyword>
<accession>H1DJV5</accession>
<organism evidence="3 4">
    <name type="scientific">Odoribacter laneus YIT 12061</name>
    <dbReference type="NCBI Taxonomy" id="742817"/>
    <lineage>
        <taxon>Bacteria</taxon>
        <taxon>Pseudomonadati</taxon>
        <taxon>Bacteroidota</taxon>
        <taxon>Bacteroidia</taxon>
        <taxon>Bacteroidales</taxon>
        <taxon>Odoribacteraceae</taxon>
        <taxon>Odoribacter</taxon>
    </lineage>
</organism>
<evidence type="ECO:0000256" key="1">
    <source>
        <dbReference type="ARBA" id="ARBA00022729"/>
    </source>
</evidence>
<dbReference type="PROSITE" id="PS51257">
    <property type="entry name" value="PROKAR_LIPOPROTEIN"/>
    <property type="match status" value="1"/>
</dbReference>
<dbReference type="Pfam" id="PF12849">
    <property type="entry name" value="PBP_like_2"/>
    <property type="match status" value="1"/>
</dbReference>
<comment type="caution">
    <text evidence="3">The sequence shown here is derived from an EMBL/GenBank/DDBJ whole genome shotgun (WGS) entry which is preliminary data.</text>
</comment>
<gene>
    <name evidence="3" type="ORF">HMPREF9449_02541</name>
</gene>
<name>H1DJV5_9BACT</name>
<proteinExistence type="predicted"/>
<sequence>MRNLIVSVCILIGISVGVGSCGSKANKKGGLQGEITLSGAFALYPLVVKWAEEFKKLNPNVRIDISAGGAGKGMTDALAKVVDLGMVSREVYPPELEKGAIGFAVAKDAVIPTINENNPVIKDLLQTGLTQEAAKKLWITDEYTNWEQLTGKPGETPVHVYTRSDACGAAETWALWMEKKQEDLNGTAVFGDPGVAMAIQKDILGIGLNNISYAYDEKTRKPNPGILVLPLDVNANGKIDPEELFYDTKDQLIQAIAEDRYPSPPARDLYLVSNGIPTKPEVIAFLKFILTEGQKYNVPAGYIGLSSEKLEKGLAQLKQ</sequence>
<dbReference type="STRING" id="742817.HMPREF9449_02541"/>
<reference evidence="3 4" key="1">
    <citation type="submission" date="2012-01" db="EMBL/GenBank/DDBJ databases">
        <title>The Genome Sequence of Odoribacter laneus YIT 12061.</title>
        <authorList>
            <consortium name="The Broad Institute Genome Sequencing Platform"/>
            <person name="Earl A."/>
            <person name="Ward D."/>
            <person name="Feldgarden M."/>
            <person name="Gevers D."/>
            <person name="Morotomi M."/>
            <person name="Young S.K."/>
            <person name="Zeng Q."/>
            <person name="Gargeya S."/>
            <person name="Fitzgerald M."/>
            <person name="Haas B."/>
            <person name="Abouelleil A."/>
            <person name="Alvarado L."/>
            <person name="Arachchi H.M."/>
            <person name="Berlin A."/>
            <person name="Chapman S.B."/>
            <person name="Gearin G."/>
            <person name="Goldberg J."/>
            <person name="Griggs A."/>
            <person name="Gujja S."/>
            <person name="Hansen M."/>
            <person name="Heiman D."/>
            <person name="Howarth C."/>
            <person name="Larimer J."/>
            <person name="Lui A."/>
            <person name="MacDonald P.J.P."/>
            <person name="McCowen C."/>
            <person name="Montmayeur A."/>
            <person name="Murphy C."/>
            <person name="Neiman D."/>
            <person name="Pearson M."/>
            <person name="Priest M."/>
            <person name="Roberts A."/>
            <person name="Saif S."/>
            <person name="Shea T."/>
            <person name="Sisk P."/>
            <person name="Stolte C."/>
            <person name="Sykes S."/>
            <person name="Wortman J."/>
            <person name="Nusbaum C."/>
            <person name="Birren B."/>
        </authorList>
    </citation>
    <scope>NUCLEOTIDE SEQUENCE [LARGE SCALE GENOMIC DNA]</scope>
    <source>
        <strain evidence="3 4">YIT 12061</strain>
    </source>
</reference>
<feature type="domain" description="PBP" evidence="2">
    <location>
        <begin position="30"/>
        <end position="291"/>
    </location>
</feature>
<dbReference type="PANTHER" id="PTHR30570">
    <property type="entry name" value="PERIPLASMIC PHOSPHATE BINDING COMPONENT OF PHOSPHATE ABC TRANSPORTER"/>
    <property type="match status" value="1"/>
</dbReference>
<dbReference type="InterPro" id="IPR024370">
    <property type="entry name" value="PBP_domain"/>
</dbReference>
<dbReference type="GeneID" id="98070077"/>
<dbReference type="InterPro" id="IPR018247">
    <property type="entry name" value="EF_Hand_1_Ca_BS"/>
</dbReference>
<dbReference type="EMBL" id="ADMC01000027">
    <property type="protein sequence ID" value="EHP45955.1"/>
    <property type="molecule type" value="Genomic_DNA"/>
</dbReference>
<dbReference type="Proteomes" id="UP000004892">
    <property type="component" value="Unassembled WGS sequence"/>
</dbReference>
<evidence type="ECO:0000259" key="2">
    <source>
        <dbReference type="Pfam" id="PF12849"/>
    </source>
</evidence>
<evidence type="ECO:0000313" key="4">
    <source>
        <dbReference type="Proteomes" id="UP000004892"/>
    </source>
</evidence>
<dbReference type="SUPFAM" id="SSF53850">
    <property type="entry name" value="Periplasmic binding protein-like II"/>
    <property type="match status" value="1"/>
</dbReference>
<dbReference type="eggNOG" id="COG0226">
    <property type="taxonomic scope" value="Bacteria"/>
</dbReference>
<evidence type="ECO:0000313" key="3">
    <source>
        <dbReference type="EMBL" id="EHP45955.1"/>
    </source>
</evidence>
<dbReference type="HOGENOM" id="CLU_854223_0_0_10"/>
<dbReference type="AlphaFoldDB" id="H1DJV5"/>
<dbReference type="Gene3D" id="3.40.190.10">
    <property type="entry name" value="Periplasmic binding protein-like II"/>
    <property type="match status" value="2"/>
</dbReference>
<dbReference type="InterPro" id="IPR050811">
    <property type="entry name" value="Phosphate_ABC_transporter"/>
</dbReference>
<keyword evidence="4" id="KW-1185">Reference proteome</keyword>
<dbReference type="PATRIC" id="fig|742817.3.peg.2721"/>
<dbReference type="PANTHER" id="PTHR30570:SF1">
    <property type="entry name" value="PHOSPHATE-BINDING PROTEIN PSTS"/>
    <property type="match status" value="1"/>
</dbReference>
<dbReference type="RefSeq" id="WP_009137686.1">
    <property type="nucleotide sequence ID" value="NZ_JH594597.1"/>
</dbReference>
<dbReference type="PROSITE" id="PS00018">
    <property type="entry name" value="EF_HAND_1"/>
    <property type="match status" value="1"/>
</dbReference>